<dbReference type="Proteomes" id="UP001314205">
    <property type="component" value="Unassembled WGS sequence"/>
</dbReference>
<feature type="chain" id="PRO_5043651291" evidence="2">
    <location>
        <begin position="19"/>
        <end position="210"/>
    </location>
</feature>
<keyword evidence="4" id="KW-1185">Reference proteome</keyword>
<gene>
    <name evidence="3" type="ORF">PARMNEM_LOCUS15569</name>
</gene>
<feature type="region of interest" description="Disordered" evidence="1">
    <location>
        <begin position="81"/>
        <end position="104"/>
    </location>
</feature>
<feature type="signal peptide" evidence="2">
    <location>
        <begin position="1"/>
        <end position="18"/>
    </location>
</feature>
<comment type="caution">
    <text evidence="3">The sequence shown here is derived from an EMBL/GenBank/DDBJ whole genome shotgun (WGS) entry which is preliminary data.</text>
</comment>
<protein>
    <submittedName>
        <fullName evidence="3">Uncharacterized protein</fullName>
    </submittedName>
</protein>
<organism evidence="3 4">
    <name type="scientific">Parnassius mnemosyne</name>
    <name type="common">clouded apollo</name>
    <dbReference type="NCBI Taxonomy" id="213953"/>
    <lineage>
        <taxon>Eukaryota</taxon>
        <taxon>Metazoa</taxon>
        <taxon>Ecdysozoa</taxon>
        <taxon>Arthropoda</taxon>
        <taxon>Hexapoda</taxon>
        <taxon>Insecta</taxon>
        <taxon>Pterygota</taxon>
        <taxon>Neoptera</taxon>
        <taxon>Endopterygota</taxon>
        <taxon>Lepidoptera</taxon>
        <taxon>Glossata</taxon>
        <taxon>Ditrysia</taxon>
        <taxon>Papilionoidea</taxon>
        <taxon>Papilionidae</taxon>
        <taxon>Parnassiinae</taxon>
        <taxon>Parnassini</taxon>
        <taxon>Parnassius</taxon>
        <taxon>Driopa</taxon>
    </lineage>
</organism>
<name>A0AAV1LMQ4_9NEOP</name>
<keyword evidence="2" id="KW-0732">Signal</keyword>
<dbReference type="AlphaFoldDB" id="A0AAV1LMQ4"/>
<accession>A0AAV1LMQ4</accession>
<evidence type="ECO:0000256" key="1">
    <source>
        <dbReference type="SAM" id="MobiDB-lite"/>
    </source>
</evidence>
<evidence type="ECO:0000313" key="3">
    <source>
        <dbReference type="EMBL" id="CAK1596190.1"/>
    </source>
</evidence>
<dbReference type="EMBL" id="CAVLGL010000093">
    <property type="protein sequence ID" value="CAK1596190.1"/>
    <property type="molecule type" value="Genomic_DNA"/>
</dbReference>
<evidence type="ECO:0000313" key="4">
    <source>
        <dbReference type="Proteomes" id="UP001314205"/>
    </source>
</evidence>
<evidence type="ECO:0000256" key="2">
    <source>
        <dbReference type="SAM" id="SignalP"/>
    </source>
</evidence>
<proteinExistence type="predicted"/>
<reference evidence="3 4" key="1">
    <citation type="submission" date="2023-11" db="EMBL/GenBank/DDBJ databases">
        <authorList>
            <person name="Hedman E."/>
            <person name="Englund M."/>
            <person name="Stromberg M."/>
            <person name="Nyberg Akerstrom W."/>
            <person name="Nylinder S."/>
            <person name="Jareborg N."/>
            <person name="Kallberg Y."/>
            <person name="Kronander E."/>
        </authorList>
    </citation>
    <scope>NUCLEOTIDE SEQUENCE [LARGE SCALE GENOMIC DNA]</scope>
</reference>
<sequence>MNIIIIYLLVCVVIAGKGDDMNNRKSEKMEHGSELFDERVALQRDAKALEYYFNSAPQEYHHNHVRPKLMKFTKDFREVLTNTRPEPHESSSKNNYIDYSDSKNVSEKSNSLDFLKFPYTSTSKYKKVTDATLKWPSFEDLLLSIGIEYDWKSDRWVKMKQKLTRTPEEKIKISNFNQNVGQKHEFKYRTVRINGSKSRKNIIIAVTAVR</sequence>